<evidence type="ECO:0000313" key="9">
    <source>
        <dbReference type="Proteomes" id="UP000051790"/>
    </source>
</evidence>
<dbReference type="PROSITE" id="PS51679">
    <property type="entry name" value="SAM_MT_C5"/>
    <property type="match status" value="1"/>
</dbReference>
<dbReference type="GO" id="GO:0044027">
    <property type="term" value="P:negative regulation of gene expression via chromosomal CpG island methylation"/>
    <property type="evidence" value="ECO:0007669"/>
    <property type="project" value="TreeGrafter"/>
</dbReference>
<dbReference type="Proteomes" id="UP000051790">
    <property type="component" value="Unassembled WGS sequence"/>
</dbReference>
<reference evidence="8 9" key="1">
    <citation type="journal article" date="2015" name="Genome Announc.">
        <title>Expanding the biotechnology potential of lactobacilli through comparative genomics of 213 strains and associated genera.</title>
        <authorList>
            <person name="Sun Z."/>
            <person name="Harris H.M."/>
            <person name="McCann A."/>
            <person name="Guo C."/>
            <person name="Argimon S."/>
            <person name="Zhang W."/>
            <person name="Yang X."/>
            <person name="Jeffery I.B."/>
            <person name="Cooney J.C."/>
            <person name="Kagawa T.F."/>
            <person name="Liu W."/>
            <person name="Song Y."/>
            <person name="Salvetti E."/>
            <person name="Wrobel A."/>
            <person name="Rasinkangas P."/>
            <person name="Parkhill J."/>
            <person name="Rea M.C."/>
            <person name="O'Sullivan O."/>
            <person name="Ritari J."/>
            <person name="Douillard F.P."/>
            <person name="Paul Ross R."/>
            <person name="Yang R."/>
            <person name="Briner A.E."/>
            <person name="Felis G.E."/>
            <person name="de Vos W.M."/>
            <person name="Barrangou R."/>
            <person name="Klaenhammer T.R."/>
            <person name="Caufield P.W."/>
            <person name="Cui Y."/>
            <person name="Zhang H."/>
            <person name="O'Toole P.W."/>
        </authorList>
    </citation>
    <scope>NUCLEOTIDE SEQUENCE [LARGE SCALE GENOMIC DNA]</scope>
    <source>
        <strain evidence="8 9">DSM 13343</strain>
    </source>
</reference>
<evidence type="ECO:0000256" key="2">
    <source>
        <dbReference type="ARBA" id="ARBA00022603"/>
    </source>
</evidence>
<feature type="active site" evidence="6">
    <location>
        <position position="77"/>
    </location>
</feature>
<evidence type="ECO:0000256" key="1">
    <source>
        <dbReference type="ARBA" id="ARBA00011975"/>
    </source>
</evidence>
<dbReference type="PATRIC" id="fig|1423769.4.peg.3055"/>
<evidence type="ECO:0000256" key="5">
    <source>
        <dbReference type="ARBA" id="ARBA00022747"/>
    </source>
</evidence>
<dbReference type="InterPro" id="IPR001525">
    <property type="entry name" value="C5_MeTfrase"/>
</dbReference>
<organism evidence="8 9">
    <name type="scientific">Lacticaseibacillus manihotivorans DSM 13343 = JCM 12514</name>
    <dbReference type="NCBI Taxonomy" id="1423769"/>
    <lineage>
        <taxon>Bacteria</taxon>
        <taxon>Bacillati</taxon>
        <taxon>Bacillota</taxon>
        <taxon>Bacilli</taxon>
        <taxon>Lactobacillales</taxon>
        <taxon>Lactobacillaceae</taxon>
        <taxon>Lacticaseibacillus</taxon>
    </lineage>
</organism>
<evidence type="ECO:0000256" key="4">
    <source>
        <dbReference type="ARBA" id="ARBA00022691"/>
    </source>
</evidence>
<proteinExistence type="inferred from homology"/>
<keyword evidence="3 6" id="KW-0808">Transferase</keyword>
<dbReference type="InterPro" id="IPR029063">
    <property type="entry name" value="SAM-dependent_MTases_sf"/>
</dbReference>
<evidence type="ECO:0000256" key="7">
    <source>
        <dbReference type="RuleBase" id="RU000416"/>
    </source>
</evidence>
<dbReference type="GO" id="GO:0003677">
    <property type="term" value="F:DNA binding"/>
    <property type="evidence" value="ECO:0007669"/>
    <property type="project" value="TreeGrafter"/>
</dbReference>
<evidence type="ECO:0000256" key="6">
    <source>
        <dbReference type="PROSITE-ProRule" id="PRU01016"/>
    </source>
</evidence>
<dbReference type="InterPro" id="IPR050390">
    <property type="entry name" value="C5-Methyltransferase"/>
</dbReference>
<dbReference type="Gene3D" id="3.40.50.150">
    <property type="entry name" value="Vaccinia Virus protein VP39"/>
    <property type="match status" value="1"/>
</dbReference>
<accession>A0A0R1Q7W5</accession>
<dbReference type="PRINTS" id="PR00105">
    <property type="entry name" value="C5METTRFRASE"/>
</dbReference>
<keyword evidence="9" id="KW-1185">Reference proteome</keyword>
<dbReference type="GO" id="GO:0032259">
    <property type="term" value="P:methylation"/>
    <property type="evidence" value="ECO:0007669"/>
    <property type="project" value="UniProtKB-KW"/>
</dbReference>
<keyword evidence="5" id="KW-0680">Restriction system</keyword>
<dbReference type="Pfam" id="PF00145">
    <property type="entry name" value="DNA_methylase"/>
    <property type="match status" value="1"/>
</dbReference>
<dbReference type="AlphaFoldDB" id="A0A0R1Q7W5"/>
<gene>
    <name evidence="8" type="ORF">FD01_GL002832</name>
</gene>
<dbReference type="GO" id="GO:0003886">
    <property type="term" value="F:DNA (cytosine-5-)-methyltransferase activity"/>
    <property type="evidence" value="ECO:0007669"/>
    <property type="project" value="UniProtKB-EC"/>
</dbReference>
<protein>
    <recommendedName>
        <fullName evidence="1">DNA (cytosine-5-)-methyltransferase</fullName>
        <ecNumber evidence="1">2.1.1.37</ecNumber>
    </recommendedName>
</protein>
<dbReference type="NCBIfam" id="TIGR00675">
    <property type="entry name" value="dcm"/>
    <property type="match status" value="1"/>
</dbReference>
<dbReference type="PANTHER" id="PTHR10629">
    <property type="entry name" value="CYTOSINE-SPECIFIC METHYLTRANSFERASE"/>
    <property type="match status" value="1"/>
</dbReference>
<dbReference type="GO" id="GO:0009307">
    <property type="term" value="P:DNA restriction-modification system"/>
    <property type="evidence" value="ECO:0007669"/>
    <property type="project" value="UniProtKB-KW"/>
</dbReference>
<evidence type="ECO:0000256" key="3">
    <source>
        <dbReference type="ARBA" id="ARBA00022679"/>
    </source>
</evidence>
<dbReference type="SUPFAM" id="SSF53335">
    <property type="entry name" value="S-adenosyl-L-methionine-dependent methyltransferases"/>
    <property type="match status" value="1"/>
</dbReference>
<dbReference type="EMBL" id="AZEU01000318">
    <property type="protein sequence ID" value="KRL37427.1"/>
    <property type="molecule type" value="Genomic_DNA"/>
</dbReference>
<comment type="similarity">
    <text evidence="6 7">Belongs to the class I-like SAM-binding methyltransferase superfamily. C5-methyltransferase family.</text>
</comment>
<keyword evidence="4 6" id="KW-0949">S-adenosyl-L-methionine</keyword>
<evidence type="ECO:0000313" key="8">
    <source>
        <dbReference type="EMBL" id="KRL37427.1"/>
    </source>
</evidence>
<dbReference type="EC" id="2.1.1.37" evidence="1"/>
<sequence length="311" mass="35588">MTITAIDLFSGCGGLSEGLRQAGIKVKFAVELNEKIAQTYTLNHPTTTMINKDIQDISDEDFTGMGHVDIVAGCPPCQGFTQMNRNNLRKAYADKRNELINEYLRAISVIQPEFIMMENVPQILHYDQFSKMIETLKEFGYCLDIKKINVNDFGVPQSRKRLVLIGSKNHEIDFPESLNVPHQSVREAIGSLPAPEVSNDPIQRIHSHHTEYIQHIIELIPKDGGNRKDLPQKYWLPCHLKKMLDTLMCMEECIGINHHQLSLADVFHHQKVDSCIQHRTEAFLFAKQQFCSPFRLIINFSQVCLSPCWLK</sequence>
<name>A0A0R1Q7W5_9LACO</name>
<comment type="caution">
    <text evidence="8">The sequence shown here is derived from an EMBL/GenBank/DDBJ whole genome shotgun (WGS) entry which is preliminary data.</text>
</comment>
<dbReference type="PANTHER" id="PTHR10629:SF52">
    <property type="entry name" value="DNA (CYTOSINE-5)-METHYLTRANSFERASE 1"/>
    <property type="match status" value="1"/>
</dbReference>
<keyword evidence="2 6" id="KW-0489">Methyltransferase</keyword>